<protein>
    <submittedName>
        <fullName evidence="3">Tripartite tricarboxylate transporter substrate binding protein</fullName>
    </submittedName>
</protein>
<evidence type="ECO:0000256" key="2">
    <source>
        <dbReference type="SAM" id="SignalP"/>
    </source>
</evidence>
<keyword evidence="4" id="KW-1185">Reference proteome</keyword>
<gene>
    <name evidence="3" type="ORF">Q7A36_02200</name>
</gene>
<dbReference type="Gene3D" id="3.40.190.10">
    <property type="entry name" value="Periplasmic binding protein-like II"/>
    <property type="match status" value="1"/>
</dbReference>
<dbReference type="RefSeq" id="WP_305102010.1">
    <property type="nucleotide sequence ID" value="NZ_JAUTWS010000002.1"/>
</dbReference>
<proteinExistence type="inferred from homology"/>
<evidence type="ECO:0000313" key="4">
    <source>
        <dbReference type="Proteomes" id="UP001243009"/>
    </source>
</evidence>
<dbReference type="EMBL" id="JAUTWS010000002">
    <property type="protein sequence ID" value="MDO9707137.1"/>
    <property type="molecule type" value="Genomic_DNA"/>
</dbReference>
<dbReference type="CDD" id="cd07012">
    <property type="entry name" value="PBP2_Bug_TTT"/>
    <property type="match status" value="1"/>
</dbReference>
<comment type="caution">
    <text evidence="3">The sequence shown here is derived from an EMBL/GenBank/DDBJ whole genome shotgun (WGS) entry which is preliminary data.</text>
</comment>
<evidence type="ECO:0000313" key="3">
    <source>
        <dbReference type="EMBL" id="MDO9707137.1"/>
    </source>
</evidence>
<accession>A0ABT9DTA7</accession>
<name>A0ABT9DTA7_9PROT</name>
<sequence length="328" mass="34380">MPAWTRRAALAGAGLLATRIAAAEPAFDRPLRLVLPFAPGGSTDISGRLLAEQMRQSLGQPVVVENRPGANGLLALEAVARSRPDGTTLMLGNVTTNGTAPLLAGPRLGFDYERDMQAVTRIADVPSLLVATAANFVPQSLAEVVALARERPGRLNYFSTGVGSYTHLDTVLLARAAGIDVVHVVLSGGAGPSLQTVIAGDVQFGFMNAATATPMVRDGRLKALAVTGERRLAEWPAVPTMAEAGYPGIGTSAWHVLMLPSGVPEPAQQAVFAAARAALGSEPVLAAFRRQSIQPTPSASIAEARDWMRAELAAWRRILRQTAIATAD</sequence>
<keyword evidence="2" id="KW-0732">Signal</keyword>
<organism evidence="3 4">
    <name type="scientific">Paracraurococcus lichenis</name>
    <dbReference type="NCBI Taxonomy" id="3064888"/>
    <lineage>
        <taxon>Bacteria</taxon>
        <taxon>Pseudomonadati</taxon>
        <taxon>Pseudomonadota</taxon>
        <taxon>Alphaproteobacteria</taxon>
        <taxon>Acetobacterales</taxon>
        <taxon>Roseomonadaceae</taxon>
        <taxon>Paracraurococcus</taxon>
    </lineage>
</organism>
<dbReference type="PANTHER" id="PTHR42928">
    <property type="entry name" value="TRICARBOXYLATE-BINDING PROTEIN"/>
    <property type="match status" value="1"/>
</dbReference>
<feature type="chain" id="PRO_5047374550" evidence="2">
    <location>
        <begin position="24"/>
        <end position="328"/>
    </location>
</feature>
<feature type="signal peptide" evidence="2">
    <location>
        <begin position="1"/>
        <end position="23"/>
    </location>
</feature>
<reference evidence="3 4" key="1">
    <citation type="submission" date="2023-08" db="EMBL/GenBank/DDBJ databases">
        <title>The draft genome sequence of Paracraurococcus sp. LOR1-02.</title>
        <authorList>
            <person name="Kingkaew E."/>
            <person name="Tanasupawat S."/>
        </authorList>
    </citation>
    <scope>NUCLEOTIDE SEQUENCE [LARGE SCALE GENOMIC DNA]</scope>
    <source>
        <strain evidence="3 4">LOR1-02</strain>
    </source>
</reference>
<dbReference type="Proteomes" id="UP001243009">
    <property type="component" value="Unassembled WGS sequence"/>
</dbReference>
<dbReference type="InterPro" id="IPR005064">
    <property type="entry name" value="BUG"/>
</dbReference>
<dbReference type="InterPro" id="IPR042100">
    <property type="entry name" value="Bug_dom1"/>
</dbReference>
<evidence type="ECO:0000256" key="1">
    <source>
        <dbReference type="ARBA" id="ARBA00006987"/>
    </source>
</evidence>
<dbReference type="PIRSF" id="PIRSF017082">
    <property type="entry name" value="YflP"/>
    <property type="match status" value="1"/>
</dbReference>
<comment type="similarity">
    <text evidence="1">Belongs to the UPF0065 (bug) family.</text>
</comment>
<dbReference type="Gene3D" id="3.40.190.150">
    <property type="entry name" value="Bordetella uptake gene, domain 1"/>
    <property type="match status" value="1"/>
</dbReference>
<dbReference type="Pfam" id="PF03401">
    <property type="entry name" value="TctC"/>
    <property type="match status" value="1"/>
</dbReference>
<dbReference type="PANTHER" id="PTHR42928:SF5">
    <property type="entry name" value="BLR1237 PROTEIN"/>
    <property type="match status" value="1"/>
</dbReference>